<evidence type="ECO:0000256" key="1">
    <source>
        <dbReference type="SAM" id="Coils"/>
    </source>
</evidence>
<dbReference type="PANTHER" id="PTHR15093:SF1">
    <property type="entry name" value="PRKC APOPTOSIS WT1 REGULATOR PROTEIN"/>
    <property type="match status" value="1"/>
</dbReference>
<dbReference type="GO" id="GO:0006915">
    <property type="term" value="P:apoptotic process"/>
    <property type="evidence" value="ECO:0007669"/>
    <property type="project" value="InterPro"/>
</dbReference>
<dbReference type="PANTHER" id="PTHR15093">
    <property type="entry name" value="PROSTATE APOPTOSIS RESPONSE PROTEIN PAR-4"/>
    <property type="match status" value="1"/>
</dbReference>
<feature type="compositionally biased region" description="Basic residues" evidence="2">
    <location>
        <begin position="66"/>
        <end position="97"/>
    </location>
</feature>
<accession>A0A9J6GW82</accession>
<dbReference type="OrthoDB" id="6286739at2759"/>
<dbReference type="EMBL" id="JABSTR010000010">
    <property type="protein sequence ID" value="KAH9379778.1"/>
    <property type="molecule type" value="Genomic_DNA"/>
</dbReference>
<feature type="region of interest" description="Disordered" evidence="2">
    <location>
        <begin position="55"/>
        <end position="136"/>
    </location>
</feature>
<dbReference type="InterPro" id="IPR026117">
    <property type="entry name" value="Par-4"/>
</dbReference>
<dbReference type="AlphaFoldDB" id="A0A9J6GW82"/>
<dbReference type="GO" id="GO:0043065">
    <property type="term" value="P:positive regulation of apoptotic process"/>
    <property type="evidence" value="ECO:0007669"/>
    <property type="project" value="TreeGrafter"/>
</dbReference>
<reference evidence="3 4" key="1">
    <citation type="journal article" date="2020" name="Cell">
        <title>Large-Scale Comparative Analyses of Tick Genomes Elucidate Their Genetic Diversity and Vector Capacities.</title>
        <authorList>
            <consortium name="Tick Genome and Microbiome Consortium (TIGMIC)"/>
            <person name="Jia N."/>
            <person name="Wang J."/>
            <person name="Shi W."/>
            <person name="Du L."/>
            <person name="Sun Y."/>
            <person name="Zhan W."/>
            <person name="Jiang J.F."/>
            <person name="Wang Q."/>
            <person name="Zhang B."/>
            <person name="Ji P."/>
            <person name="Bell-Sakyi L."/>
            <person name="Cui X.M."/>
            <person name="Yuan T.T."/>
            <person name="Jiang B.G."/>
            <person name="Yang W.F."/>
            <person name="Lam T.T."/>
            <person name="Chang Q.C."/>
            <person name="Ding S.J."/>
            <person name="Wang X.J."/>
            <person name="Zhu J.G."/>
            <person name="Ruan X.D."/>
            <person name="Zhao L."/>
            <person name="Wei J.T."/>
            <person name="Ye R.Z."/>
            <person name="Que T.C."/>
            <person name="Du C.H."/>
            <person name="Zhou Y.H."/>
            <person name="Cheng J.X."/>
            <person name="Dai P.F."/>
            <person name="Guo W.B."/>
            <person name="Han X.H."/>
            <person name="Huang E.J."/>
            <person name="Li L.F."/>
            <person name="Wei W."/>
            <person name="Gao Y.C."/>
            <person name="Liu J.Z."/>
            <person name="Shao H.Z."/>
            <person name="Wang X."/>
            <person name="Wang C.C."/>
            <person name="Yang T.C."/>
            <person name="Huo Q.B."/>
            <person name="Li W."/>
            <person name="Chen H.Y."/>
            <person name="Chen S.E."/>
            <person name="Zhou L.G."/>
            <person name="Ni X.B."/>
            <person name="Tian J.H."/>
            <person name="Sheng Y."/>
            <person name="Liu T."/>
            <person name="Pan Y.S."/>
            <person name="Xia L.Y."/>
            <person name="Li J."/>
            <person name="Zhao F."/>
            <person name="Cao W.C."/>
        </authorList>
    </citation>
    <scope>NUCLEOTIDE SEQUENCE [LARGE SCALE GENOMIC DNA]</scope>
    <source>
        <strain evidence="3">HaeL-2018</strain>
    </source>
</reference>
<keyword evidence="4" id="KW-1185">Reference proteome</keyword>
<protein>
    <submittedName>
        <fullName evidence="3">Uncharacterized protein</fullName>
    </submittedName>
</protein>
<feature type="coiled-coil region" evidence="1">
    <location>
        <begin position="232"/>
        <end position="266"/>
    </location>
</feature>
<sequence length="320" mass="34946">MASSSLSQEDVDHDLEVQCSRRSRIRTARAVTRTAAPLSTRDLSAPDCELGSLALDCGDHDASPKPRAKDKRSLRPVHANKCKAQRERRKLREKRRSTGVVHLQSTESTGGSTGEEEDGGGGGGELVSAETRRNTALNEGPLSLLMHHQQQTGGTSTTTQPSTAGSHDPPRPFGKPYKCRKNKSPSDLDADDEDNQEYDSGAARTDPLACDDNRSATPPPLPSGDWPINGSLHRALGEAERVQEEVRRLVQLLKEKELRIHSLERRVLSLAKVKESAFRHTHSCPGLELSEVTAENQELRAMNNALLDGVPLAMQPPPKE</sequence>
<dbReference type="VEuPathDB" id="VectorBase:HLOH_058918"/>
<feature type="compositionally biased region" description="Low complexity" evidence="2">
    <location>
        <begin position="149"/>
        <end position="166"/>
    </location>
</feature>
<evidence type="ECO:0000256" key="2">
    <source>
        <dbReference type="SAM" id="MobiDB-lite"/>
    </source>
</evidence>
<gene>
    <name evidence="3" type="ORF">HPB48_020420</name>
</gene>
<feature type="region of interest" description="Disordered" evidence="2">
    <location>
        <begin position="27"/>
        <end position="46"/>
    </location>
</feature>
<proteinExistence type="predicted"/>
<evidence type="ECO:0000313" key="4">
    <source>
        <dbReference type="Proteomes" id="UP000821853"/>
    </source>
</evidence>
<feature type="region of interest" description="Disordered" evidence="2">
    <location>
        <begin position="149"/>
        <end position="226"/>
    </location>
</feature>
<organism evidence="3 4">
    <name type="scientific">Haemaphysalis longicornis</name>
    <name type="common">Bush tick</name>
    <dbReference type="NCBI Taxonomy" id="44386"/>
    <lineage>
        <taxon>Eukaryota</taxon>
        <taxon>Metazoa</taxon>
        <taxon>Ecdysozoa</taxon>
        <taxon>Arthropoda</taxon>
        <taxon>Chelicerata</taxon>
        <taxon>Arachnida</taxon>
        <taxon>Acari</taxon>
        <taxon>Parasitiformes</taxon>
        <taxon>Ixodida</taxon>
        <taxon>Ixodoidea</taxon>
        <taxon>Ixodidae</taxon>
        <taxon>Haemaphysalinae</taxon>
        <taxon>Haemaphysalis</taxon>
    </lineage>
</organism>
<name>A0A9J6GW82_HAELO</name>
<dbReference type="OMA" id="KQQHEMA"/>
<feature type="compositionally biased region" description="Acidic residues" evidence="2">
    <location>
        <begin position="188"/>
        <end position="197"/>
    </location>
</feature>
<dbReference type="Proteomes" id="UP000821853">
    <property type="component" value="Chromosome 8"/>
</dbReference>
<dbReference type="GO" id="GO:0005737">
    <property type="term" value="C:cytoplasm"/>
    <property type="evidence" value="ECO:0007669"/>
    <property type="project" value="TreeGrafter"/>
</dbReference>
<keyword evidence="1" id="KW-0175">Coiled coil</keyword>
<comment type="caution">
    <text evidence="3">The sequence shown here is derived from an EMBL/GenBank/DDBJ whole genome shotgun (WGS) entry which is preliminary data.</text>
</comment>
<evidence type="ECO:0000313" key="3">
    <source>
        <dbReference type="EMBL" id="KAH9379778.1"/>
    </source>
</evidence>